<evidence type="ECO:0000313" key="4">
    <source>
        <dbReference type="EMBL" id="GMI87693.1"/>
    </source>
</evidence>
<keyword evidence="2" id="KW-0067">ATP-binding</keyword>
<dbReference type="GO" id="GO:0016787">
    <property type="term" value="F:hydrolase activity"/>
    <property type="evidence" value="ECO:0007669"/>
    <property type="project" value="UniProtKB-KW"/>
</dbReference>
<name>A0A9W7M4M1_HIBTR</name>
<evidence type="ECO:0000313" key="5">
    <source>
        <dbReference type="Proteomes" id="UP001165190"/>
    </source>
</evidence>
<proteinExistence type="predicted"/>
<feature type="domain" description="AAA-type ATPase N-terminal" evidence="3">
    <location>
        <begin position="42"/>
        <end position="134"/>
    </location>
</feature>
<dbReference type="PANTHER" id="PTHR23070">
    <property type="entry name" value="BCS1 AAA-TYPE ATPASE"/>
    <property type="match status" value="1"/>
</dbReference>
<reference evidence="4" key="1">
    <citation type="submission" date="2023-05" db="EMBL/GenBank/DDBJ databases">
        <title>Genome and transcriptome analyses reveal genes involved in the formation of fine ridges on petal epidermal cells in Hibiscus trionum.</title>
        <authorList>
            <person name="Koshimizu S."/>
            <person name="Masuda S."/>
            <person name="Ishii T."/>
            <person name="Shirasu K."/>
            <person name="Hoshino A."/>
            <person name="Arita M."/>
        </authorList>
    </citation>
    <scope>NUCLEOTIDE SEQUENCE</scope>
    <source>
        <strain evidence="4">Hamamatsu line</strain>
    </source>
</reference>
<dbReference type="Proteomes" id="UP001165190">
    <property type="component" value="Unassembled WGS sequence"/>
</dbReference>
<keyword evidence="5" id="KW-1185">Reference proteome</keyword>
<dbReference type="Pfam" id="PF14363">
    <property type="entry name" value="AAA_assoc"/>
    <property type="match status" value="1"/>
</dbReference>
<evidence type="ECO:0000259" key="3">
    <source>
        <dbReference type="Pfam" id="PF14363"/>
    </source>
</evidence>
<dbReference type="GO" id="GO:0005524">
    <property type="term" value="F:ATP binding"/>
    <property type="evidence" value="ECO:0007669"/>
    <property type="project" value="UniProtKB-KW"/>
</dbReference>
<gene>
    <name evidence="4" type="ORF">HRI_002438600</name>
</gene>
<sequence>MYYLKDIPSTTSVLSTYTAFTASATLVRSVISEVQAIIGQLIPKQLKDLLLSKLGGLCSNPSSQMILLINEYDGCCINELYEASVTYLQTKITTTMARLNVSKAPRDSKVTLTIHRGEKVVDIYEGIQLKWEMTHVETKGLNHEGKLENRVLELSFHNKCMEMVLGLIYYFMYY</sequence>
<keyword evidence="2" id="KW-0547">Nucleotide-binding</keyword>
<dbReference type="EMBL" id="BSYR01000022">
    <property type="protein sequence ID" value="GMI87693.1"/>
    <property type="molecule type" value="Genomic_DNA"/>
</dbReference>
<keyword evidence="1" id="KW-0378">Hydrolase</keyword>
<evidence type="ECO:0000256" key="1">
    <source>
        <dbReference type="ARBA" id="ARBA00022801"/>
    </source>
</evidence>
<dbReference type="InterPro" id="IPR050747">
    <property type="entry name" value="Mitochondrial_chaperone_BCS1"/>
</dbReference>
<comment type="caution">
    <text evidence="4">The sequence shown here is derived from an EMBL/GenBank/DDBJ whole genome shotgun (WGS) entry which is preliminary data.</text>
</comment>
<accession>A0A9W7M4M1</accession>
<dbReference type="InterPro" id="IPR025753">
    <property type="entry name" value="AAA_N_dom"/>
</dbReference>
<protein>
    <recommendedName>
        <fullName evidence="3">AAA-type ATPase N-terminal domain-containing protein</fullName>
    </recommendedName>
</protein>
<organism evidence="4 5">
    <name type="scientific">Hibiscus trionum</name>
    <name type="common">Flower of an hour</name>
    <dbReference type="NCBI Taxonomy" id="183268"/>
    <lineage>
        <taxon>Eukaryota</taxon>
        <taxon>Viridiplantae</taxon>
        <taxon>Streptophyta</taxon>
        <taxon>Embryophyta</taxon>
        <taxon>Tracheophyta</taxon>
        <taxon>Spermatophyta</taxon>
        <taxon>Magnoliopsida</taxon>
        <taxon>eudicotyledons</taxon>
        <taxon>Gunneridae</taxon>
        <taxon>Pentapetalae</taxon>
        <taxon>rosids</taxon>
        <taxon>malvids</taxon>
        <taxon>Malvales</taxon>
        <taxon>Malvaceae</taxon>
        <taxon>Malvoideae</taxon>
        <taxon>Hibiscus</taxon>
    </lineage>
</organism>
<dbReference type="AlphaFoldDB" id="A0A9W7M4M1"/>
<dbReference type="OrthoDB" id="10251412at2759"/>
<evidence type="ECO:0000256" key="2">
    <source>
        <dbReference type="ARBA" id="ARBA00022840"/>
    </source>
</evidence>